<accession>I8T1A1</accession>
<dbReference type="GO" id="GO:0000428">
    <property type="term" value="C:DNA-directed RNA polymerase complex"/>
    <property type="evidence" value="ECO:0007669"/>
    <property type="project" value="UniProtKB-KW"/>
</dbReference>
<dbReference type="OrthoDB" id="9814402at2"/>
<evidence type="ECO:0000256" key="11">
    <source>
        <dbReference type="SAM" id="MobiDB-lite"/>
    </source>
</evidence>
<dbReference type="InterPro" id="IPR000394">
    <property type="entry name" value="RNA_pol_sigma_54"/>
</dbReference>
<dbReference type="STRING" id="1172194.WQQ_41100"/>
<dbReference type="Pfam" id="PF00309">
    <property type="entry name" value="Sigma54_AID"/>
    <property type="match status" value="1"/>
</dbReference>
<dbReference type="PROSITE" id="PS00717">
    <property type="entry name" value="SIGMA54_1"/>
    <property type="match status" value="1"/>
</dbReference>
<organism evidence="14 15">
    <name type="scientific">Hydrocarboniphaga effusa AP103</name>
    <dbReference type="NCBI Taxonomy" id="1172194"/>
    <lineage>
        <taxon>Bacteria</taxon>
        <taxon>Pseudomonadati</taxon>
        <taxon>Pseudomonadota</taxon>
        <taxon>Gammaproteobacteria</taxon>
        <taxon>Nevskiales</taxon>
        <taxon>Nevskiaceae</taxon>
        <taxon>Hydrocarboniphaga</taxon>
    </lineage>
</organism>
<keyword evidence="6 10" id="KW-0805">Transcription regulation</keyword>
<dbReference type="NCBIfam" id="NF009118">
    <property type="entry name" value="PRK12469.1"/>
    <property type="match status" value="1"/>
</dbReference>
<dbReference type="GO" id="GO:0016779">
    <property type="term" value="F:nucleotidyltransferase activity"/>
    <property type="evidence" value="ECO:0007669"/>
    <property type="project" value="UniProtKB-KW"/>
</dbReference>
<dbReference type="GO" id="GO:0006352">
    <property type="term" value="P:DNA-templated transcription initiation"/>
    <property type="evidence" value="ECO:0007669"/>
    <property type="project" value="InterPro"/>
</dbReference>
<protein>
    <recommendedName>
        <fullName evidence="2 10">RNA polymerase sigma-54 factor</fullName>
    </recommendedName>
</protein>
<evidence type="ECO:0000256" key="4">
    <source>
        <dbReference type="ARBA" id="ARBA00022679"/>
    </source>
</evidence>
<comment type="function">
    <text evidence="10">Sigma factors are initiation factors that promote the attachment of RNA polymerase to specific initiation sites and are then released.</text>
</comment>
<dbReference type="PANTHER" id="PTHR32248">
    <property type="entry name" value="RNA POLYMERASE SIGMA-54 FACTOR"/>
    <property type="match status" value="1"/>
</dbReference>
<dbReference type="InterPro" id="IPR007046">
    <property type="entry name" value="RNA_pol_sigma_54_core-bd"/>
</dbReference>
<dbReference type="Proteomes" id="UP000003704">
    <property type="component" value="Unassembled WGS sequence"/>
</dbReference>
<keyword evidence="5 10" id="KW-0548">Nucleotidyltransferase</keyword>
<comment type="similarity">
    <text evidence="1 10">Belongs to the sigma-54 factor family.</text>
</comment>
<comment type="caution">
    <text evidence="14">The sequence shown here is derived from an EMBL/GenBank/DDBJ whole genome shotgun (WGS) entry which is preliminary data.</text>
</comment>
<evidence type="ECO:0000259" key="13">
    <source>
        <dbReference type="Pfam" id="PF04963"/>
    </source>
</evidence>
<dbReference type="InterPro" id="IPR038709">
    <property type="entry name" value="RpoN_core-bd_sf"/>
</dbReference>
<evidence type="ECO:0000313" key="14">
    <source>
        <dbReference type="EMBL" id="EIT67675.1"/>
    </source>
</evidence>
<feature type="compositionally biased region" description="Acidic residues" evidence="11">
    <location>
        <begin position="65"/>
        <end position="78"/>
    </location>
</feature>
<feature type="region of interest" description="Disordered" evidence="11">
    <location>
        <begin position="45"/>
        <end position="85"/>
    </location>
</feature>
<dbReference type="InterPro" id="IPR007634">
    <property type="entry name" value="RNA_pol_sigma_54_DNA-bd"/>
</dbReference>
<feature type="domain" description="RNA polymerase sigma factor 54 DNA-binding" evidence="12">
    <location>
        <begin position="308"/>
        <end position="463"/>
    </location>
</feature>
<dbReference type="GO" id="GO:0001216">
    <property type="term" value="F:DNA-binding transcription activator activity"/>
    <property type="evidence" value="ECO:0007669"/>
    <property type="project" value="InterPro"/>
</dbReference>
<evidence type="ECO:0000256" key="1">
    <source>
        <dbReference type="ARBA" id="ARBA00008798"/>
    </source>
</evidence>
<keyword evidence="4 10" id="KW-0808">Transferase</keyword>
<dbReference type="Gene3D" id="1.10.10.60">
    <property type="entry name" value="Homeodomain-like"/>
    <property type="match status" value="1"/>
</dbReference>
<dbReference type="PRINTS" id="PR00045">
    <property type="entry name" value="SIGMA54FCT"/>
</dbReference>
<evidence type="ECO:0000256" key="6">
    <source>
        <dbReference type="ARBA" id="ARBA00023015"/>
    </source>
</evidence>
<dbReference type="PATRIC" id="fig|1172194.4.peg.3993"/>
<proteinExistence type="inferred from homology"/>
<evidence type="ECO:0000256" key="9">
    <source>
        <dbReference type="ARBA" id="ARBA00023163"/>
    </source>
</evidence>
<dbReference type="PROSITE" id="PS00718">
    <property type="entry name" value="SIGMA54_2"/>
    <property type="match status" value="1"/>
</dbReference>
<keyword evidence="9 10" id="KW-0804">Transcription</keyword>
<evidence type="ECO:0000256" key="10">
    <source>
        <dbReference type="PIRNR" id="PIRNR000774"/>
    </source>
</evidence>
<feature type="domain" description="RNA polymerase sigma factor 54 core-binding" evidence="13">
    <location>
        <begin position="109"/>
        <end position="293"/>
    </location>
</feature>
<dbReference type="RefSeq" id="WP_007187045.1">
    <property type="nucleotide sequence ID" value="NZ_AKGD01000004.1"/>
</dbReference>
<evidence type="ECO:0000256" key="2">
    <source>
        <dbReference type="ARBA" id="ARBA00019942"/>
    </source>
</evidence>
<dbReference type="GO" id="GO:0016987">
    <property type="term" value="F:sigma factor activity"/>
    <property type="evidence" value="ECO:0007669"/>
    <property type="project" value="UniProtKB-KW"/>
</dbReference>
<evidence type="ECO:0000256" key="5">
    <source>
        <dbReference type="ARBA" id="ARBA00022695"/>
    </source>
</evidence>
<dbReference type="Pfam" id="PF04963">
    <property type="entry name" value="Sigma54_CBD"/>
    <property type="match status" value="1"/>
</dbReference>
<keyword evidence="7 10" id="KW-0731">Sigma factor</keyword>
<dbReference type="Gene3D" id="1.10.10.1330">
    <property type="entry name" value="RNA polymerase sigma-54 factor, core-binding domain"/>
    <property type="match status" value="1"/>
</dbReference>
<dbReference type="GO" id="GO:0003677">
    <property type="term" value="F:DNA binding"/>
    <property type="evidence" value="ECO:0007669"/>
    <property type="project" value="UniProtKB-KW"/>
</dbReference>
<reference evidence="14 15" key="1">
    <citation type="journal article" date="2012" name="J. Bacteriol.">
        <title>Genome Sequence of n-Alkane-Degrading Hydrocarboniphaga effusa Strain AP103T (ATCC BAA-332T).</title>
        <authorList>
            <person name="Chang H.K."/>
            <person name="Zylstra G.J."/>
            <person name="Chae J.C."/>
        </authorList>
    </citation>
    <scope>NUCLEOTIDE SEQUENCE [LARGE SCALE GENOMIC DNA]</scope>
    <source>
        <strain evidence="14 15">AP103</strain>
    </source>
</reference>
<name>I8T1A1_9GAMM</name>
<dbReference type="PANTHER" id="PTHR32248:SF4">
    <property type="entry name" value="RNA POLYMERASE SIGMA-54 FACTOR"/>
    <property type="match status" value="1"/>
</dbReference>
<evidence type="ECO:0000259" key="12">
    <source>
        <dbReference type="Pfam" id="PF04552"/>
    </source>
</evidence>
<dbReference type="NCBIfam" id="TIGR02395">
    <property type="entry name" value="rpoN_sigma"/>
    <property type="match status" value="1"/>
</dbReference>
<evidence type="ECO:0000256" key="8">
    <source>
        <dbReference type="ARBA" id="ARBA00023125"/>
    </source>
</evidence>
<gene>
    <name evidence="14" type="ORF">WQQ_41100</name>
</gene>
<keyword evidence="3 10" id="KW-0240">DNA-directed RNA polymerase</keyword>
<evidence type="ECO:0000256" key="3">
    <source>
        <dbReference type="ARBA" id="ARBA00022478"/>
    </source>
</evidence>
<keyword evidence="8 10" id="KW-0238">DNA-binding</keyword>
<sequence>MSSASMSLYARQSLALSPAMQHAVSFLQMSSIELAVAIREALESNPFLEEPTGEDAASDTARDDSDAEAPTETEDSPQETELLREDDWFREQPLAAFADARYDPFATAQPPRGLREHLRDQLWAQPMSDRDRLGALIIIESLEDDGYLRDDLDPIAEAADSDVDAQELLGALRIVQSFDPSGIAARDLAECLRLQLRARGCENPLAARIVASGLELLALRDYALLASRYGVTTGEVHEAHRIIRTLDPKPGLRFAPVGEEYVEPDLVVTDDGRALKTQVNPSIVPRIGLNRRYIELMRHRELRDHSGLRQQLLEARWMLRHSRQRFDTLQRVGEAIVRRQRAFFSDGPGALKPLMLKQIADDLDLHLSTVSRATANKYVATPRGVFELKYFFPRVLQTQTGATGSSAAVKNAIREMIAAEPAGGIAQSDVALTRRLRDSGIFVARRTVTKYRNAMRIVPAELRGAPG</sequence>
<evidence type="ECO:0000256" key="7">
    <source>
        <dbReference type="ARBA" id="ARBA00023082"/>
    </source>
</evidence>
<evidence type="ECO:0000313" key="15">
    <source>
        <dbReference type="Proteomes" id="UP000003704"/>
    </source>
</evidence>
<dbReference type="PROSITE" id="PS50044">
    <property type="entry name" value="SIGMA54_3"/>
    <property type="match status" value="1"/>
</dbReference>
<dbReference type="PIRSF" id="PIRSF000774">
    <property type="entry name" value="RpoN"/>
    <property type="match status" value="1"/>
</dbReference>
<dbReference type="EMBL" id="AKGD01000004">
    <property type="protein sequence ID" value="EIT67675.1"/>
    <property type="molecule type" value="Genomic_DNA"/>
</dbReference>
<keyword evidence="15" id="KW-1185">Reference proteome</keyword>
<dbReference type="AlphaFoldDB" id="I8T1A1"/>
<dbReference type="Pfam" id="PF04552">
    <property type="entry name" value="Sigma54_DBD"/>
    <property type="match status" value="1"/>
</dbReference>